<accession>A0A6J3M7U2</accession>
<evidence type="ECO:0000256" key="2">
    <source>
        <dbReference type="ARBA" id="ARBA00005262"/>
    </source>
</evidence>
<evidence type="ECO:0000256" key="5">
    <source>
        <dbReference type="ARBA" id="ARBA00022989"/>
    </source>
</evidence>
<dbReference type="GO" id="GO:0015109">
    <property type="term" value="F:chromate transmembrane transporter activity"/>
    <property type="evidence" value="ECO:0007669"/>
    <property type="project" value="InterPro"/>
</dbReference>
<dbReference type="PANTHER" id="PTHR33567:SF3">
    <property type="entry name" value="CHROMATE ION TRANSPORTER (EUROFUNG)"/>
    <property type="match status" value="1"/>
</dbReference>
<feature type="transmembrane region" description="Helical" evidence="8">
    <location>
        <begin position="160"/>
        <end position="180"/>
    </location>
</feature>
<keyword evidence="4 8" id="KW-0812">Transmembrane</keyword>
<protein>
    <recommendedName>
        <fullName evidence="11">Chromate ion transporter</fullName>
    </recommendedName>
</protein>
<dbReference type="InterPro" id="IPR003370">
    <property type="entry name" value="Chromate_transpt"/>
</dbReference>
<evidence type="ECO:0000313" key="10">
    <source>
        <dbReference type="RefSeq" id="XP_033459953.1"/>
    </source>
</evidence>
<feature type="region of interest" description="Disordered" evidence="7">
    <location>
        <begin position="1"/>
        <end position="46"/>
    </location>
</feature>
<feature type="transmembrane region" description="Helical" evidence="8">
    <location>
        <begin position="125"/>
        <end position="148"/>
    </location>
</feature>
<sequence length="560" mass="59485">MSTTTVTHTTVIPKSSEPVATRGQDHSSLRDGTTVDDDDDDNAVTNTRKLGPRLIETIRHFWHLGFTAFGGPGVHVVILRRLFVDKLAWVDATTFADLFALGNALPGPGSTQLAFSIAVVRNGTLAGLLAFLLWSLPGAVGMAALGAGVRAFPERLPPTVLALLTGLNASAVGLIALAAYQLSQTAITDGVTRLLVLGTASFGICYHAPWMYPVLVFAGGLITLVFDYRRKLFELLVPGRIRRSLRKEQAEAPQTASQDIELESLPARGSDGSQRLGGTTETSPQDRTQPASSTLRNRNTQAAAVPSPNVTSTEIVDARDATKLMVPDKRLAFGLGFTLLVFLITLLVVRGQLPSPPRAMDFFANMALAGIIIFGGGPVVIPLLRGYTVDNGWVESRDFLLGFAILQAFPGPNFNFAVYLGMLSLPQNPLLGAFLGWLGIFSPGILLKLALLPVYNSWRKLGVTKSVLRGLNAAAAGLVYTAVWQLFLVGYIYTPATSSSVQRASASGPLTVDPFWGVVAASAFVATQWFKSPPALTIVGGALAGMAWFGVVGVAGTERG</sequence>
<reference evidence="10" key="2">
    <citation type="submission" date="2020-04" db="EMBL/GenBank/DDBJ databases">
        <authorList>
            <consortium name="NCBI Genome Project"/>
        </authorList>
    </citation>
    <scope>NUCLEOTIDE SEQUENCE</scope>
    <source>
        <strain evidence="10">CBS 342.82</strain>
    </source>
</reference>
<keyword evidence="3" id="KW-1003">Cell membrane</keyword>
<feature type="transmembrane region" description="Helical" evidence="8">
    <location>
        <begin position="61"/>
        <end position="80"/>
    </location>
</feature>
<feature type="compositionally biased region" description="Low complexity" evidence="7">
    <location>
        <begin position="1"/>
        <end position="11"/>
    </location>
</feature>
<dbReference type="PANTHER" id="PTHR33567">
    <property type="entry name" value="CHROMATE ION TRANSPORTER (EUROFUNG)"/>
    <property type="match status" value="1"/>
</dbReference>
<feature type="transmembrane region" description="Helical" evidence="8">
    <location>
        <begin position="399"/>
        <end position="422"/>
    </location>
</feature>
<proteinExistence type="inferred from homology"/>
<evidence type="ECO:0000256" key="1">
    <source>
        <dbReference type="ARBA" id="ARBA00004651"/>
    </source>
</evidence>
<organism evidence="10">
    <name type="scientific">Dissoconium aciculare CBS 342.82</name>
    <dbReference type="NCBI Taxonomy" id="1314786"/>
    <lineage>
        <taxon>Eukaryota</taxon>
        <taxon>Fungi</taxon>
        <taxon>Dikarya</taxon>
        <taxon>Ascomycota</taxon>
        <taxon>Pezizomycotina</taxon>
        <taxon>Dothideomycetes</taxon>
        <taxon>Dothideomycetidae</taxon>
        <taxon>Mycosphaerellales</taxon>
        <taxon>Dissoconiaceae</taxon>
        <taxon>Dissoconium</taxon>
    </lineage>
</organism>
<keyword evidence="6 8" id="KW-0472">Membrane</keyword>
<evidence type="ECO:0000256" key="3">
    <source>
        <dbReference type="ARBA" id="ARBA00022475"/>
    </source>
</evidence>
<dbReference type="RefSeq" id="XP_033459953.1">
    <property type="nucleotide sequence ID" value="XM_033604852.1"/>
</dbReference>
<comment type="similarity">
    <text evidence="2">Belongs to the chromate ion transporter (CHR) (TC 2.A.51) family.</text>
</comment>
<keyword evidence="5 8" id="KW-1133">Transmembrane helix</keyword>
<keyword evidence="9" id="KW-1185">Reference proteome</keyword>
<dbReference type="GeneID" id="54362652"/>
<gene>
    <name evidence="10" type="ORF">K489DRAFT_380305</name>
</gene>
<evidence type="ECO:0000256" key="4">
    <source>
        <dbReference type="ARBA" id="ARBA00022692"/>
    </source>
</evidence>
<name>A0A6J3M7U2_9PEZI</name>
<dbReference type="Pfam" id="PF02417">
    <property type="entry name" value="Chromate_transp"/>
    <property type="match status" value="2"/>
</dbReference>
<feature type="transmembrane region" description="Helical" evidence="8">
    <location>
        <begin position="331"/>
        <end position="350"/>
    </location>
</feature>
<feature type="compositionally biased region" description="Polar residues" evidence="7">
    <location>
        <begin position="271"/>
        <end position="310"/>
    </location>
</feature>
<dbReference type="GO" id="GO:0005886">
    <property type="term" value="C:plasma membrane"/>
    <property type="evidence" value="ECO:0007669"/>
    <property type="project" value="UniProtKB-SubCell"/>
</dbReference>
<feature type="transmembrane region" description="Helical" evidence="8">
    <location>
        <begin position="200"/>
        <end position="226"/>
    </location>
</feature>
<feature type="region of interest" description="Disordered" evidence="7">
    <location>
        <begin position="247"/>
        <end position="310"/>
    </location>
</feature>
<feature type="transmembrane region" description="Helical" evidence="8">
    <location>
        <begin position="467"/>
        <end position="494"/>
    </location>
</feature>
<reference evidence="10" key="1">
    <citation type="submission" date="2020-01" db="EMBL/GenBank/DDBJ databases">
        <authorList>
            <consortium name="DOE Joint Genome Institute"/>
            <person name="Haridas S."/>
            <person name="Albert R."/>
            <person name="Binder M."/>
            <person name="Bloem J."/>
            <person name="Labutti K."/>
            <person name="Salamov A."/>
            <person name="Andreopoulos B."/>
            <person name="Baker S.E."/>
            <person name="Barry K."/>
            <person name="Bills G."/>
            <person name="Bluhm B.H."/>
            <person name="Cannon C."/>
            <person name="Castanera R."/>
            <person name="Culley D.E."/>
            <person name="Daum C."/>
            <person name="Ezra D."/>
            <person name="Gonzalez J.B."/>
            <person name="Henrissat B."/>
            <person name="Kuo A."/>
            <person name="Liang C."/>
            <person name="Lipzen A."/>
            <person name="Lutzoni F."/>
            <person name="Magnuson J."/>
            <person name="Mondo S."/>
            <person name="Nolan M."/>
            <person name="Ohm R."/>
            <person name="Pangilinan J."/>
            <person name="Park H.-J."/>
            <person name="Ramirez L."/>
            <person name="Alfaro M."/>
            <person name="Sun H."/>
            <person name="Tritt A."/>
            <person name="Yoshinaga Y."/>
            <person name="Zwiers L.-H."/>
            <person name="Turgeon B.G."/>
            <person name="Goodwin S.B."/>
            <person name="Spatafora J.W."/>
            <person name="Crous P.W."/>
            <person name="Grigoriev I.V."/>
        </authorList>
    </citation>
    <scope>NUCLEOTIDE SEQUENCE</scope>
    <source>
        <strain evidence="10">CBS 342.82</strain>
    </source>
</reference>
<evidence type="ECO:0008006" key="11">
    <source>
        <dbReference type="Google" id="ProtNLM"/>
    </source>
</evidence>
<dbReference type="Proteomes" id="UP000504637">
    <property type="component" value="Unplaced"/>
</dbReference>
<feature type="transmembrane region" description="Helical" evidence="8">
    <location>
        <begin position="535"/>
        <end position="555"/>
    </location>
</feature>
<evidence type="ECO:0000256" key="8">
    <source>
        <dbReference type="SAM" id="Phobius"/>
    </source>
</evidence>
<evidence type="ECO:0000313" key="9">
    <source>
        <dbReference type="Proteomes" id="UP000504637"/>
    </source>
</evidence>
<evidence type="ECO:0000256" key="7">
    <source>
        <dbReference type="SAM" id="MobiDB-lite"/>
    </source>
</evidence>
<comment type="subcellular location">
    <subcellularLocation>
        <location evidence="1">Cell membrane</location>
        <topology evidence="1">Multi-pass membrane protein</topology>
    </subcellularLocation>
</comment>
<dbReference type="OrthoDB" id="2160638at2759"/>
<feature type="transmembrane region" description="Helical" evidence="8">
    <location>
        <begin position="362"/>
        <end position="387"/>
    </location>
</feature>
<evidence type="ECO:0000256" key="6">
    <source>
        <dbReference type="ARBA" id="ARBA00023136"/>
    </source>
</evidence>
<reference evidence="10" key="3">
    <citation type="submission" date="2025-08" db="UniProtKB">
        <authorList>
            <consortium name="RefSeq"/>
        </authorList>
    </citation>
    <scope>IDENTIFICATION</scope>
    <source>
        <strain evidence="10">CBS 342.82</strain>
    </source>
</reference>
<feature type="transmembrane region" description="Helical" evidence="8">
    <location>
        <begin position="434"/>
        <end position="455"/>
    </location>
</feature>
<dbReference type="AlphaFoldDB" id="A0A6J3M7U2"/>